<accession>A0ABY5VNM2</accession>
<evidence type="ECO:0000313" key="2">
    <source>
        <dbReference type="EMBL" id="UWP78621.1"/>
    </source>
</evidence>
<dbReference type="EMBL" id="CP073720">
    <property type="protein sequence ID" value="UWP78621.1"/>
    <property type="molecule type" value="Genomic_DNA"/>
</dbReference>
<evidence type="ECO:0000313" key="3">
    <source>
        <dbReference type="Proteomes" id="UP001059617"/>
    </source>
</evidence>
<sequence length="92" mass="9880">MERKPVVVLAENDYRYGTGPVRLRVERVEHAEEVVLDGEPWLPVHGTRLRGDGTELGAVRLLVRAARLSPAVPGGQPGPGGGAPRPPGRMAR</sequence>
<evidence type="ECO:0000256" key="1">
    <source>
        <dbReference type="SAM" id="MobiDB-lite"/>
    </source>
</evidence>
<protein>
    <submittedName>
        <fullName evidence="2">Uncharacterized protein</fullName>
    </submittedName>
</protein>
<keyword evidence="3" id="KW-1185">Reference proteome</keyword>
<feature type="region of interest" description="Disordered" evidence="1">
    <location>
        <begin position="69"/>
        <end position="92"/>
    </location>
</feature>
<dbReference type="RefSeq" id="WP_259855899.1">
    <property type="nucleotide sequence ID" value="NZ_CP073720.1"/>
</dbReference>
<organism evidence="2 3">
    <name type="scientific">Dactylosporangium fulvum</name>
    <dbReference type="NCBI Taxonomy" id="53359"/>
    <lineage>
        <taxon>Bacteria</taxon>
        <taxon>Bacillati</taxon>
        <taxon>Actinomycetota</taxon>
        <taxon>Actinomycetes</taxon>
        <taxon>Micromonosporales</taxon>
        <taxon>Micromonosporaceae</taxon>
        <taxon>Dactylosporangium</taxon>
    </lineage>
</organism>
<reference evidence="2" key="2">
    <citation type="submission" date="2022-09" db="EMBL/GenBank/DDBJ databases">
        <title>Biosynthetic gene clusters of Dactylosporangioum fulvum.</title>
        <authorList>
            <person name="Caradec T."/>
        </authorList>
    </citation>
    <scope>NUCLEOTIDE SEQUENCE</scope>
    <source>
        <strain evidence="2">NRRL B-16292</strain>
    </source>
</reference>
<name>A0ABY5VNM2_9ACTN</name>
<gene>
    <name evidence="2" type="ORF">Dfulv_25935</name>
</gene>
<dbReference type="Proteomes" id="UP001059617">
    <property type="component" value="Chromosome"/>
</dbReference>
<proteinExistence type="predicted"/>
<reference evidence="2" key="1">
    <citation type="submission" date="2021-04" db="EMBL/GenBank/DDBJ databases">
        <authorList>
            <person name="Hartkoorn R.C."/>
            <person name="Beaudoing E."/>
            <person name="Hot D."/>
        </authorList>
    </citation>
    <scope>NUCLEOTIDE SEQUENCE</scope>
    <source>
        <strain evidence="2">NRRL B-16292</strain>
    </source>
</reference>